<keyword evidence="10" id="KW-1185">Reference proteome</keyword>
<sequence>MEIITQLVDFVLHIDKHLVEIIQSYGAWTYLLLFLIIFCETGLVVTPFLPGDSLLFVIGALGATGALNFEMAVVLLIIAAVGGNTLNYFIGKMIGHKILENSKFTFIDRIIKKEYIEKAHAFYEKHGGIAILLSRFLPILRTFTPFVAGIGKMSFAKFMMYNSIGGIAWVLLFTMGGYFFGNIPAVKNNFTYVILGIILVSFLPVVITGFNARREKRSAVISEE</sequence>
<evidence type="ECO:0000256" key="2">
    <source>
        <dbReference type="ARBA" id="ARBA00010792"/>
    </source>
</evidence>
<comment type="subcellular location">
    <subcellularLocation>
        <location evidence="1 7">Cell membrane</location>
        <topology evidence="1 7">Multi-pass membrane protein</topology>
    </subcellularLocation>
</comment>
<dbReference type="STRING" id="1888891.DSOL_2681"/>
<dbReference type="InterPro" id="IPR032818">
    <property type="entry name" value="DedA-like"/>
</dbReference>
<feature type="transmembrane region" description="Helical" evidence="7">
    <location>
        <begin position="69"/>
        <end position="90"/>
    </location>
</feature>
<dbReference type="Proteomes" id="UP000186102">
    <property type="component" value="Unassembled WGS sequence"/>
</dbReference>
<dbReference type="RefSeq" id="WP_075365258.1">
    <property type="nucleotide sequence ID" value="NZ_MLBF01000019.1"/>
</dbReference>
<evidence type="ECO:0000256" key="3">
    <source>
        <dbReference type="ARBA" id="ARBA00022475"/>
    </source>
</evidence>
<reference evidence="9 10" key="1">
    <citation type="submission" date="2016-09" db="EMBL/GenBank/DDBJ databases">
        <title>Complete genome of Desulfosporosinus sp. OL.</title>
        <authorList>
            <person name="Mardanov A."/>
            <person name="Beletsky A."/>
            <person name="Panova A."/>
            <person name="Karnachuk O."/>
            <person name="Ravin N."/>
        </authorList>
    </citation>
    <scope>NUCLEOTIDE SEQUENCE [LARGE SCALE GENOMIC DNA]</scope>
    <source>
        <strain evidence="9 10">OL</strain>
    </source>
</reference>
<evidence type="ECO:0000313" key="10">
    <source>
        <dbReference type="Proteomes" id="UP000186102"/>
    </source>
</evidence>
<evidence type="ECO:0000256" key="6">
    <source>
        <dbReference type="ARBA" id="ARBA00023136"/>
    </source>
</evidence>
<evidence type="ECO:0000313" key="9">
    <source>
        <dbReference type="EMBL" id="OLN31342.1"/>
    </source>
</evidence>
<dbReference type="InterPro" id="IPR032816">
    <property type="entry name" value="VTT_dom"/>
</dbReference>
<dbReference type="InterPro" id="IPR058127">
    <property type="entry name" value="DedA"/>
</dbReference>
<proteinExistence type="inferred from homology"/>
<name>A0A1Q8QVK2_9FIRM</name>
<evidence type="ECO:0000256" key="5">
    <source>
        <dbReference type="ARBA" id="ARBA00022989"/>
    </source>
</evidence>
<keyword evidence="3 7" id="KW-1003">Cell membrane</keyword>
<evidence type="ECO:0000256" key="7">
    <source>
        <dbReference type="RuleBase" id="RU367016"/>
    </source>
</evidence>
<gene>
    <name evidence="9" type="ORF">DSOL_2681</name>
</gene>
<dbReference type="EMBL" id="MLBF01000019">
    <property type="protein sequence ID" value="OLN31342.1"/>
    <property type="molecule type" value="Genomic_DNA"/>
</dbReference>
<keyword evidence="4 7" id="KW-0812">Transmembrane</keyword>
<keyword evidence="6 7" id="KW-0472">Membrane</keyword>
<feature type="domain" description="VTT" evidence="8">
    <location>
        <begin position="49"/>
        <end position="178"/>
    </location>
</feature>
<dbReference type="OrthoDB" id="9813426at2"/>
<dbReference type="NCBIfam" id="NF008102">
    <property type="entry name" value="PRK10847.1"/>
    <property type="match status" value="1"/>
</dbReference>
<dbReference type="AlphaFoldDB" id="A0A1Q8QVK2"/>
<comment type="similarity">
    <text evidence="2 7">Belongs to the DedA family.</text>
</comment>
<dbReference type="PANTHER" id="PTHR30353:SF0">
    <property type="entry name" value="TRANSMEMBRANE PROTEIN"/>
    <property type="match status" value="1"/>
</dbReference>
<organism evidence="9 10">
    <name type="scientific">Desulfosporosinus metallidurans</name>
    <dbReference type="NCBI Taxonomy" id="1888891"/>
    <lineage>
        <taxon>Bacteria</taxon>
        <taxon>Bacillati</taxon>
        <taxon>Bacillota</taxon>
        <taxon>Clostridia</taxon>
        <taxon>Eubacteriales</taxon>
        <taxon>Desulfitobacteriaceae</taxon>
        <taxon>Desulfosporosinus</taxon>
    </lineage>
</organism>
<feature type="transmembrane region" description="Helical" evidence="7">
    <location>
        <begin position="27"/>
        <end position="49"/>
    </location>
</feature>
<keyword evidence="5 7" id="KW-1133">Transmembrane helix</keyword>
<protein>
    <submittedName>
        <fullName evidence="9">DedA protein</fullName>
    </submittedName>
</protein>
<accession>A0A1Q8QVK2</accession>
<comment type="caution">
    <text evidence="9">The sequence shown here is derived from an EMBL/GenBank/DDBJ whole genome shotgun (WGS) entry which is preliminary data.</text>
</comment>
<dbReference type="GO" id="GO:0005886">
    <property type="term" value="C:plasma membrane"/>
    <property type="evidence" value="ECO:0007669"/>
    <property type="project" value="UniProtKB-SubCell"/>
</dbReference>
<dbReference type="PANTHER" id="PTHR30353">
    <property type="entry name" value="INNER MEMBRANE PROTEIN DEDA-RELATED"/>
    <property type="match status" value="1"/>
</dbReference>
<evidence type="ECO:0000256" key="1">
    <source>
        <dbReference type="ARBA" id="ARBA00004651"/>
    </source>
</evidence>
<evidence type="ECO:0000259" key="8">
    <source>
        <dbReference type="Pfam" id="PF09335"/>
    </source>
</evidence>
<feature type="transmembrane region" description="Helical" evidence="7">
    <location>
        <begin position="160"/>
        <end position="180"/>
    </location>
</feature>
<feature type="transmembrane region" description="Helical" evidence="7">
    <location>
        <begin position="192"/>
        <end position="212"/>
    </location>
</feature>
<evidence type="ECO:0000256" key="4">
    <source>
        <dbReference type="ARBA" id="ARBA00022692"/>
    </source>
</evidence>
<dbReference type="Pfam" id="PF09335">
    <property type="entry name" value="VTT_dom"/>
    <property type="match status" value="1"/>
</dbReference>